<gene>
    <name evidence="1" type="ordered locus">PCC8801_1667</name>
</gene>
<reference evidence="2" key="1">
    <citation type="journal article" date="2011" name="MBio">
        <title>Novel metabolic attributes of the genus Cyanothece, comprising a group of unicellular nitrogen-fixing Cyanobacteria.</title>
        <authorList>
            <person name="Bandyopadhyay A."/>
            <person name="Elvitigala T."/>
            <person name="Welsh E."/>
            <person name="Stockel J."/>
            <person name="Liberton M."/>
            <person name="Min H."/>
            <person name="Sherman L.A."/>
            <person name="Pakrasi H.B."/>
        </authorList>
    </citation>
    <scope>NUCLEOTIDE SEQUENCE [LARGE SCALE GENOMIC DNA]</scope>
    <source>
        <strain evidence="2">PCC 8801</strain>
    </source>
</reference>
<dbReference type="OrthoDB" id="561517at2"/>
<protein>
    <submittedName>
        <fullName evidence="1">Uncharacterized protein</fullName>
    </submittedName>
</protein>
<dbReference type="STRING" id="41431.PCC8801_1667"/>
<accession>B7JW29</accession>
<dbReference type="eggNOG" id="ENOG5032ZTS">
    <property type="taxonomic scope" value="Bacteria"/>
</dbReference>
<proteinExistence type="predicted"/>
<sequence length="131" mass="15403">MSHFHPSQIVSLDHHYSRLYGEIIQVIESRDLCWVRPLFLVILDDNLGSINDLFSPKVLVDVRLTSDLLYPTKLFRPALDTEIIPWLNQLESQDYSTEGIQKARQQLHQFIFELWQTYRQEVTNNETASQS</sequence>
<dbReference type="HOGENOM" id="CLU_137178_0_0_3"/>
<evidence type="ECO:0000313" key="1">
    <source>
        <dbReference type="EMBL" id="ACK65718.1"/>
    </source>
</evidence>
<dbReference type="AlphaFoldDB" id="B7JW29"/>
<organism evidence="1 2">
    <name type="scientific">Rippkaea orientalis (strain PCC 8801 / RF-1)</name>
    <name type="common">Cyanothece sp. (strain PCC 8801)</name>
    <dbReference type="NCBI Taxonomy" id="41431"/>
    <lineage>
        <taxon>Bacteria</taxon>
        <taxon>Bacillati</taxon>
        <taxon>Cyanobacteriota</taxon>
        <taxon>Cyanophyceae</taxon>
        <taxon>Oscillatoriophycideae</taxon>
        <taxon>Chroococcales</taxon>
        <taxon>Aphanothecaceae</taxon>
        <taxon>Rippkaea</taxon>
        <taxon>Rippkaea orientalis</taxon>
    </lineage>
</organism>
<evidence type="ECO:0000313" key="2">
    <source>
        <dbReference type="Proteomes" id="UP000008204"/>
    </source>
</evidence>
<keyword evidence="2" id="KW-1185">Reference proteome</keyword>
<dbReference type="KEGG" id="cyp:PCC8801_1667"/>
<dbReference type="Proteomes" id="UP000008204">
    <property type="component" value="Chromosome"/>
</dbReference>
<dbReference type="EMBL" id="CP001287">
    <property type="protein sequence ID" value="ACK65718.1"/>
    <property type="molecule type" value="Genomic_DNA"/>
</dbReference>
<name>B7JW29_RIPO1</name>
<dbReference type="RefSeq" id="WP_012594991.1">
    <property type="nucleotide sequence ID" value="NC_011726.1"/>
</dbReference>